<dbReference type="KEGG" id="lbc:LACBIDRAFT_328123"/>
<proteinExistence type="predicted"/>
<dbReference type="HOGENOM" id="CLU_495284_0_0_1"/>
<dbReference type="RefSeq" id="XP_001882207.1">
    <property type="nucleotide sequence ID" value="XM_001882172.1"/>
</dbReference>
<dbReference type="AlphaFoldDB" id="B0DDU2"/>
<reference evidence="1 2" key="1">
    <citation type="journal article" date="2008" name="Nature">
        <title>The genome of Laccaria bicolor provides insights into mycorrhizal symbiosis.</title>
        <authorList>
            <person name="Martin F."/>
            <person name="Aerts A."/>
            <person name="Ahren D."/>
            <person name="Brun A."/>
            <person name="Danchin E.G.J."/>
            <person name="Duchaussoy F."/>
            <person name="Gibon J."/>
            <person name="Kohler A."/>
            <person name="Lindquist E."/>
            <person name="Pereda V."/>
            <person name="Salamov A."/>
            <person name="Shapiro H.J."/>
            <person name="Wuyts J."/>
            <person name="Blaudez D."/>
            <person name="Buee M."/>
            <person name="Brokstein P."/>
            <person name="Canbaeck B."/>
            <person name="Cohen D."/>
            <person name="Courty P.E."/>
            <person name="Coutinho P.M."/>
            <person name="Delaruelle C."/>
            <person name="Detter J.C."/>
            <person name="Deveau A."/>
            <person name="DiFazio S."/>
            <person name="Duplessis S."/>
            <person name="Fraissinet-Tachet L."/>
            <person name="Lucic E."/>
            <person name="Frey-Klett P."/>
            <person name="Fourrey C."/>
            <person name="Feussner I."/>
            <person name="Gay G."/>
            <person name="Grimwood J."/>
            <person name="Hoegger P.J."/>
            <person name="Jain P."/>
            <person name="Kilaru S."/>
            <person name="Labbe J."/>
            <person name="Lin Y.C."/>
            <person name="Legue V."/>
            <person name="Le Tacon F."/>
            <person name="Marmeisse R."/>
            <person name="Melayah D."/>
            <person name="Montanini B."/>
            <person name="Muratet M."/>
            <person name="Nehls U."/>
            <person name="Niculita-Hirzel H."/>
            <person name="Oudot-Le Secq M.P."/>
            <person name="Peter M."/>
            <person name="Quesneville H."/>
            <person name="Rajashekar B."/>
            <person name="Reich M."/>
            <person name="Rouhier N."/>
            <person name="Schmutz J."/>
            <person name="Yin T."/>
            <person name="Chalot M."/>
            <person name="Henrissat B."/>
            <person name="Kuees U."/>
            <person name="Lucas S."/>
            <person name="Van de Peer Y."/>
            <person name="Podila G.K."/>
            <person name="Polle A."/>
            <person name="Pukkila P.J."/>
            <person name="Richardson P.M."/>
            <person name="Rouze P."/>
            <person name="Sanders I.R."/>
            <person name="Stajich J.E."/>
            <person name="Tunlid A."/>
            <person name="Tuskan G."/>
            <person name="Grigoriev I.V."/>
        </authorList>
    </citation>
    <scope>NUCLEOTIDE SEQUENCE [LARGE SCALE GENOMIC DNA]</scope>
    <source>
        <strain evidence="2">S238N-H82 / ATCC MYA-4686</strain>
    </source>
</reference>
<name>B0DDU2_LACBS</name>
<keyword evidence="2" id="KW-1185">Reference proteome</keyword>
<sequence>MLKGLRKIIRPRGPQTQLPQESPQESDQPLSLILRKYEVSPERGHASHPSPPSIWTIPLPPDLLFFIIDHHFVGDQPTLRALSNTCCVLTTYCRRLIYRSVAIGHRDRGPLSTKKKPAIAFAELLRESPGIVEYIEDLQILDGGGRMFEGSRPITEEEQSLCFILTRPMKNLKRLELMLNVVWTLIPPPLQEALGTAFRLPSICTLAIDKLRFPVNLLDIFQDLGHIEFFGEAAAPIMVTTTLPHATRSVKPETFTLTDWTGVNVKYLFSSNSPLRLSRLQCLRFRGCGSAISDHLQLCTSLTVLKLFLTGAFFLMSLALNLWLICLLTDFHPQNLTALRSLTFLTLSQDLTIPLWVKRTKQFQWMLSTLATCSRPNAIEGIRIILQTPYLAQREESDWSGLDALLTAPGGWPRLKCLEVVSLTAESEMKWSGANHKISPPLLPLLIRGGVEVSSLCVYQSRTGFGDHWLSNSPSRPRPFSSLLARLPSESQSALLVVLRSDFRKMAIDRPMQQPSVPWPVQTWTSLPSWKLFLPAPVVSLAQTHSNANG</sequence>
<evidence type="ECO:0000313" key="2">
    <source>
        <dbReference type="Proteomes" id="UP000001194"/>
    </source>
</evidence>
<dbReference type="EMBL" id="DS547105">
    <property type="protein sequence ID" value="EDR07276.1"/>
    <property type="molecule type" value="Genomic_DNA"/>
</dbReference>
<accession>B0DDU2</accession>
<protein>
    <submittedName>
        <fullName evidence="1">Predicted protein</fullName>
    </submittedName>
</protein>
<evidence type="ECO:0000313" key="1">
    <source>
        <dbReference type="EMBL" id="EDR07276.1"/>
    </source>
</evidence>
<dbReference type="InParanoid" id="B0DDU2"/>
<dbReference type="OrthoDB" id="2904962at2759"/>
<dbReference type="GeneID" id="6077647"/>
<dbReference type="Proteomes" id="UP000001194">
    <property type="component" value="Unassembled WGS sequence"/>
</dbReference>
<gene>
    <name evidence="1" type="ORF">LACBIDRAFT_328123</name>
</gene>
<organism evidence="2">
    <name type="scientific">Laccaria bicolor (strain S238N-H82 / ATCC MYA-4686)</name>
    <name type="common">Bicoloured deceiver</name>
    <name type="synonym">Laccaria laccata var. bicolor</name>
    <dbReference type="NCBI Taxonomy" id="486041"/>
    <lineage>
        <taxon>Eukaryota</taxon>
        <taxon>Fungi</taxon>
        <taxon>Dikarya</taxon>
        <taxon>Basidiomycota</taxon>
        <taxon>Agaricomycotina</taxon>
        <taxon>Agaricomycetes</taxon>
        <taxon>Agaricomycetidae</taxon>
        <taxon>Agaricales</taxon>
        <taxon>Agaricineae</taxon>
        <taxon>Hydnangiaceae</taxon>
        <taxon>Laccaria</taxon>
    </lineage>
</organism>